<name>A0A272EQZ0_9RHOO</name>
<evidence type="ECO:0000256" key="1">
    <source>
        <dbReference type="ARBA" id="ARBA00001974"/>
    </source>
</evidence>
<dbReference type="Proteomes" id="UP000623509">
    <property type="component" value="Unassembled WGS sequence"/>
</dbReference>
<reference evidence="10 11" key="2">
    <citation type="submission" date="2017-07" db="EMBL/GenBank/DDBJ databases">
        <title>Candidatus Dactylopiibacterium carminicum, a nitrogen-fixing symbiont of the cochineal insect Dactylopius coccus and Dactylopius opuntiae (Hemiptera: Coccoidea: Dactylopiidae).</title>
        <authorList>
            <person name="Vera A."/>
        </authorList>
    </citation>
    <scope>NUCLEOTIDE SEQUENCE [LARGE SCALE GENOMIC DNA]</scope>
    <source>
        <strain evidence="10 11">NFDCM</strain>
    </source>
</reference>
<dbReference type="Pfam" id="PF01494">
    <property type="entry name" value="FAD_binding_3"/>
    <property type="match status" value="1"/>
</dbReference>
<dbReference type="PANTHER" id="PTHR43876:SF25">
    <property type="entry name" value="MONOOXYGENASE NMA2164"/>
    <property type="match status" value="1"/>
</dbReference>
<dbReference type="AlphaFoldDB" id="A0A272EQZ0"/>
<evidence type="ECO:0000256" key="2">
    <source>
        <dbReference type="ARBA" id="ARBA00004749"/>
    </source>
</evidence>
<protein>
    <submittedName>
        <fullName evidence="10">Ubiquinone biosynthesis protein UbiH</fullName>
    </submittedName>
</protein>
<proteinExistence type="inferred from homology"/>
<evidence type="ECO:0000313" key="11">
    <source>
        <dbReference type="Proteomes" id="UP000216107"/>
    </source>
</evidence>
<dbReference type="InterPro" id="IPR036188">
    <property type="entry name" value="FAD/NAD-bd_sf"/>
</dbReference>
<accession>A0A272EQZ0</accession>
<evidence type="ECO:0000256" key="4">
    <source>
        <dbReference type="ARBA" id="ARBA00022630"/>
    </source>
</evidence>
<comment type="cofactor">
    <cofactor evidence="1">
        <name>FAD</name>
        <dbReference type="ChEBI" id="CHEBI:57692"/>
    </cofactor>
</comment>
<dbReference type="NCBIfam" id="NF005788">
    <property type="entry name" value="PRK07608.1-3"/>
    <property type="match status" value="1"/>
</dbReference>
<dbReference type="GO" id="GO:0006744">
    <property type="term" value="P:ubiquinone biosynthetic process"/>
    <property type="evidence" value="ECO:0007669"/>
    <property type="project" value="UniProtKB-UniPathway"/>
</dbReference>
<dbReference type="NCBIfam" id="TIGR01988">
    <property type="entry name" value="Ubi-OHases"/>
    <property type="match status" value="1"/>
</dbReference>
<dbReference type="InterPro" id="IPR002938">
    <property type="entry name" value="FAD-bd"/>
</dbReference>
<dbReference type="PANTHER" id="PTHR43876">
    <property type="entry name" value="UBIQUINONE BIOSYNTHESIS MONOOXYGENASE COQ6, MITOCHONDRIAL"/>
    <property type="match status" value="1"/>
</dbReference>
<dbReference type="EMBL" id="MDUX01000040">
    <property type="protein sequence ID" value="KAF7598712.1"/>
    <property type="molecule type" value="Genomic_DNA"/>
</dbReference>
<dbReference type="GO" id="GO:0016705">
    <property type="term" value="F:oxidoreductase activity, acting on paired donors, with incorporation or reduction of molecular oxygen"/>
    <property type="evidence" value="ECO:0007669"/>
    <property type="project" value="InterPro"/>
</dbReference>
<evidence type="ECO:0000256" key="6">
    <source>
        <dbReference type="ARBA" id="ARBA00023002"/>
    </source>
</evidence>
<dbReference type="GO" id="GO:0071949">
    <property type="term" value="F:FAD binding"/>
    <property type="evidence" value="ECO:0007669"/>
    <property type="project" value="InterPro"/>
</dbReference>
<organism evidence="10 11">
    <name type="scientific">Candidatus Dactylopiibacterium carminicum</name>
    <dbReference type="NCBI Taxonomy" id="857335"/>
    <lineage>
        <taxon>Bacteria</taxon>
        <taxon>Pseudomonadati</taxon>
        <taxon>Pseudomonadota</taxon>
        <taxon>Betaproteobacteria</taxon>
        <taxon>Rhodocyclales</taxon>
        <taxon>Rhodocyclaceae</taxon>
        <taxon>Candidatus Dactylopiibacterium</taxon>
    </lineage>
</organism>
<evidence type="ECO:0000313" key="10">
    <source>
        <dbReference type="EMBL" id="PAS92529.1"/>
    </source>
</evidence>
<keyword evidence="4" id="KW-0285">Flavoprotein</keyword>
<dbReference type="EMBL" id="NMRN01000036">
    <property type="protein sequence ID" value="PAS92529.1"/>
    <property type="molecule type" value="Genomic_DNA"/>
</dbReference>
<evidence type="ECO:0000256" key="3">
    <source>
        <dbReference type="ARBA" id="ARBA00005349"/>
    </source>
</evidence>
<gene>
    <name evidence="9" type="ORF">BGI27_11885</name>
    <name evidence="10" type="ORF">CGU29_11280</name>
</gene>
<dbReference type="SUPFAM" id="SSF51905">
    <property type="entry name" value="FAD/NAD(P)-binding domain"/>
    <property type="match status" value="1"/>
</dbReference>
<dbReference type="Proteomes" id="UP000216107">
    <property type="component" value="Unassembled WGS sequence"/>
</dbReference>
<keyword evidence="10" id="KW-0830">Ubiquinone</keyword>
<keyword evidence="7" id="KW-0503">Monooxygenase</keyword>
<evidence type="ECO:0000313" key="9">
    <source>
        <dbReference type="EMBL" id="KAF7598712.1"/>
    </source>
</evidence>
<dbReference type="Gene3D" id="3.50.50.60">
    <property type="entry name" value="FAD/NAD(P)-binding domain"/>
    <property type="match status" value="2"/>
</dbReference>
<reference evidence="9 12" key="1">
    <citation type="submission" date="2016-08" db="EMBL/GenBank/DDBJ databases">
        <title>Candidatus Dactylopiibacterium carminicum genome sequence.</title>
        <authorList>
            <person name="Ramirez-Puebla S.T."/>
            <person name="Ormeno-Orrillo E."/>
            <person name="Vera-Ponce De Leon A."/>
            <person name="Luis L."/>
            <person name="Sanchez-Flores A."/>
            <person name="Monica R."/>
            <person name="Martinez-Romero E."/>
        </authorList>
    </citation>
    <scope>NUCLEOTIDE SEQUENCE [LARGE SCALE GENOMIC DNA]</scope>
    <source>
        <strain evidence="9">END1</strain>
    </source>
</reference>
<evidence type="ECO:0000256" key="5">
    <source>
        <dbReference type="ARBA" id="ARBA00022827"/>
    </source>
</evidence>
<comment type="pathway">
    <text evidence="2">Cofactor biosynthesis; ubiquinone biosynthesis.</text>
</comment>
<comment type="caution">
    <text evidence="10">The sequence shown here is derived from an EMBL/GenBank/DDBJ whole genome shotgun (WGS) entry which is preliminary data.</text>
</comment>
<dbReference type="PRINTS" id="PR00420">
    <property type="entry name" value="RNGMNOXGNASE"/>
</dbReference>
<dbReference type="GO" id="GO:0004497">
    <property type="term" value="F:monooxygenase activity"/>
    <property type="evidence" value="ECO:0007669"/>
    <property type="project" value="UniProtKB-KW"/>
</dbReference>
<dbReference type="OrthoDB" id="9769565at2"/>
<evidence type="ECO:0000256" key="7">
    <source>
        <dbReference type="ARBA" id="ARBA00023033"/>
    </source>
</evidence>
<keyword evidence="5" id="KW-0274">FAD</keyword>
<evidence type="ECO:0000313" key="12">
    <source>
        <dbReference type="Proteomes" id="UP000623509"/>
    </source>
</evidence>
<evidence type="ECO:0000259" key="8">
    <source>
        <dbReference type="Pfam" id="PF01494"/>
    </source>
</evidence>
<dbReference type="InterPro" id="IPR010971">
    <property type="entry name" value="UbiH/COQ6"/>
</dbReference>
<comment type="similarity">
    <text evidence="3">Belongs to the UbiH/COQ6 family.</text>
</comment>
<keyword evidence="6" id="KW-0560">Oxidoreductase</keyword>
<sequence length="390" mass="41237">MIASCDFDVLIVGAGLSGASLVCALAGSGLRVGLVERVAPQLPVGWDPQVYAISPANADFLARCGVWDAVPRARRCGVERMAVFGDGGGEIGFSAFESGLPVLAWIIERGQMATALWAQAQAHARVLCPGAPQAVRLEADRAWLQLEDGREFSTALLVAADGVGSPTRTLVGLETQLRPYGESGVVANFECERPHHGTAWQWFRDDGVLAWLPLPGNRISIVWSMPEGRVQTLLGLSPEALAVHVAEAGGERLGRLTSLTPAAAFPLRWMRTASTIGERFALIGDAAHAVHPLSGHGINLGFQDARALADVLLSRPSGGDCGAREGLQAYAAARAMETALIRGGTDALQRLFRESRAGLSLLRNVGMSLAGALPPLRSALARYAAGRFRI</sequence>
<dbReference type="InterPro" id="IPR051205">
    <property type="entry name" value="UbiH/COQ6_monooxygenase"/>
</dbReference>
<dbReference type="UniPathway" id="UPA00232"/>
<keyword evidence="12" id="KW-1185">Reference proteome</keyword>
<feature type="domain" description="FAD-binding" evidence="8">
    <location>
        <begin position="7"/>
        <end position="335"/>
    </location>
</feature>